<keyword evidence="8" id="KW-0862">Zinc</keyword>
<name>A0A1M6XHP0_9BACL</name>
<feature type="transmembrane region" description="Helical" evidence="12">
    <location>
        <begin position="91"/>
        <end position="110"/>
    </location>
</feature>
<evidence type="ECO:0000256" key="12">
    <source>
        <dbReference type="SAM" id="Phobius"/>
    </source>
</evidence>
<evidence type="ECO:0000256" key="9">
    <source>
        <dbReference type="ARBA" id="ARBA00022989"/>
    </source>
</evidence>
<evidence type="ECO:0000259" key="13">
    <source>
        <dbReference type="Pfam" id="PF02163"/>
    </source>
</evidence>
<keyword evidence="11 12" id="KW-0472">Membrane</keyword>
<comment type="cofactor">
    <cofactor evidence="1">
        <name>Zn(2+)</name>
        <dbReference type="ChEBI" id="CHEBI:29105"/>
    </cofactor>
</comment>
<dbReference type="CDD" id="cd06161">
    <property type="entry name" value="S2P-M50_SpoIVFB"/>
    <property type="match status" value="1"/>
</dbReference>
<evidence type="ECO:0000256" key="5">
    <source>
        <dbReference type="ARBA" id="ARBA00022692"/>
    </source>
</evidence>
<dbReference type="GO" id="GO:0046872">
    <property type="term" value="F:metal ion binding"/>
    <property type="evidence" value="ECO:0007669"/>
    <property type="project" value="UniProtKB-KW"/>
</dbReference>
<evidence type="ECO:0000256" key="11">
    <source>
        <dbReference type="ARBA" id="ARBA00023136"/>
    </source>
</evidence>
<feature type="transmembrane region" description="Helical" evidence="12">
    <location>
        <begin position="189"/>
        <end position="205"/>
    </location>
</feature>
<feature type="transmembrane region" description="Helical" evidence="12">
    <location>
        <begin position="20"/>
        <end position="46"/>
    </location>
</feature>
<keyword evidence="6" id="KW-0479">Metal-binding</keyword>
<dbReference type="PANTHER" id="PTHR39188:SF3">
    <property type="entry name" value="STAGE IV SPORULATION PROTEIN FB"/>
    <property type="match status" value="1"/>
</dbReference>
<evidence type="ECO:0000256" key="10">
    <source>
        <dbReference type="ARBA" id="ARBA00023049"/>
    </source>
</evidence>
<evidence type="ECO:0000256" key="4">
    <source>
        <dbReference type="ARBA" id="ARBA00022670"/>
    </source>
</evidence>
<accession>A0A1M6XHP0</accession>
<evidence type="ECO:0000313" key="14">
    <source>
        <dbReference type="EMBL" id="SHL05418.1"/>
    </source>
</evidence>
<dbReference type="GO" id="GO:0006508">
    <property type="term" value="P:proteolysis"/>
    <property type="evidence" value="ECO:0007669"/>
    <property type="project" value="UniProtKB-KW"/>
</dbReference>
<dbReference type="GO" id="GO:0016020">
    <property type="term" value="C:membrane"/>
    <property type="evidence" value="ECO:0007669"/>
    <property type="project" value="UniProtKB-SubCell"/>
</dbReference>
<keyword evidence="9 12" id="KW-1133">Transmembrane helix</keyword>
<evidence type="ECO:0000256" key="7">
    <source>
        <dbReference type="ARBA" id="ARBA00022801"/>
    </source>
</evidence>
<dbReference type="EMBL" id="FRAF01000034">
    <property type="protein sequence ID" value="SHL05418.1"/>
    <property type="molecule type" value="Genomic_DNA"/>
</dbReference>
<evidence type="ECO:0000313" key="15">
    <source>
        <dbReference type="Proteomes" id="UP000184016"/>
    </source>
</evidence>
<feature type="domain" description="Peptidase M50" evidence="13">
    <location>
        <begin position="115"/>
        <end position="173"/>
    </location>
</feature>
<proteinExistence type="inferred from homology"/>
<evidence type="ECO:0000256" key="8">
    <source>
        <dbReference type="ARBA" id="ARBA00022833"/>
    </source>
</evidence>
<keyword evidence="7" id="KW-0378">Hydrolase</keyword>
<comment type="subcellular location">
    <subcellularLocation>
        <location evidence="2">Membrane</location>
        <topology evidence="2">Multi-pass membrane protein</topology>
    </subcellularLocation>
</comment>
<dbReference type="GO" id="GO:0008237">
    <property type="term" value="F:metallopeptidase activity"/>
    <property type="evidence" value="ECO:0007669"/>
    <property type="project" value="UniProtKB-KW"/>
</dbReference>
<sequence length="296" mass="33475">MLTRLNCIMRKKNIIHIHPLFAIMILLAIPSGFVIQALMLFGIVLLHEFGHVIVAKKYGYEIDKITLLPFGGMAELKDQSIGFHPRRESSIAIAGPAVNILLIPIGYIFTRSPLFSSYWNSFFLINFWIFMFNMLPALPLDGGRIIRAIRAREIGYEHATREAYQMAIILSVLLFCFSVITFVVGKPHLGAFMLAIFLFVGALTGRKKVRLETMQFLRNKHQNYPVTNSITSLAVSASASVRDAALRCSPDRYMLFYVLGDTGEIMGMIDESEIATAVFRGDWMKSMEELLKELVR</sequence>
<keyword evidence="5 12" id="KW-0812">Transmembrane</keyword>
<dbReference type="InterPro" id="IPR008915">
    <property type="entry name" value="Peptidase_M50"/>
</dbReference>
<organism evidence="14 15">
    <name type="scientific">Alicyclobacillus tolerans</name>
    <dbReference type="NCBI Taxonomy" id="90970"/>
    <lineage>
        <taxon>Bacteria</taxon>
        <taxon>Bacillati</taxon>
        <taxon>Bacillota</taxon>
        <taxon>Bacilli</taxon>
        <taxon>Bacillales</taxon>
        <taxon>Alicyclobacillaceae</taxon>
        <taxon>Alicyclobacillus</taxon>
    </lineage>
</organism>
<dbReference type="Proteomes" id="UP000184016">
    <property type="component" value="Unassembled WGS sequence"/>
</dbReference>
<dbReference type="PANTHER" id="PTHR39188">
    <property type="entry name" value="MEMBRANE-ASSOCIATED ZINC METALLOPROTEASE M50B"/>
    <property type="match status" value="1"/>
</dbReference>
<dbReference type="Pfam" id="PF02163">
    <property type="entry name" value="Peptidase_M50"/>
    <property type="match status" value="2"/>
</dbReference>
<evidence type="ECO:0000256" key="6">
    <source>
        <dbReference type="ARBA" id="ARBA00022723"/>
    </source>
</evidence>
<evidence type="ECO:0000256" key="3">
    <source>
        <dbReference type="ARBA" id="ARBA00007931"/>
    </source>
</evidence>
<evidence type="ECO:0000256" key="1">
    <source>
        <dbReference type="ARBA" id="ARBA00001947"/>
    </source>
</evidence>
<feature type="transmembrane region" description="Helical" evidence="12">
    <location>
        <begin position="122"/>
        <end position="142"/>
    </location>
</feature>
<reference evidence="15" key="1">
    <citation type="submission" date="2016-11" db="EMBL/GenBank/DDBJ databases">
        <authorList>
            <person name="Varghese N."/>
            <person name="Submissions S."/>
        </authorList>
    </citation>
    <scope>NUCLEOTIDE SEQUENCE [LARGE SCALE GENOMIC DNA]</scope>
    <source>
        <strain evidence="15">USBA-503</strain>
    </source>
</reference>
<gene>
    <name evidence="14" type="ORF">SAMN05443507_13413</name>
</gene>
<keyword evidence="15" id="KW-1185">Reference proteome</keyword>
<protein>
    <submittedName>
        <fullName evidence="14">Stage IV sporulation protein FB</fullName>
    </submittedName>
</protein>
<dbReference type="AlphaFoldDB" id="A0A1M6XHP0"/>
<feature type="domain" description="Peptidase M50" evidence="13">
    <location>
        <begin position="37"/>
        <end position="108"/>
    </location>
</feature>
<keyword evidence="4" id="KW-0645">Protease</keyword>
<evidence type="ECO:0000256" key="2">
    <source>
        <dbReference type="ARBA" id="ARBA00004141"/>
    </source>
</evidence>
<comment type="similarity">
    <text evidence="3">Belongs to the peptidase M50B family.</text>
</comment>
<dbReference type="STRING" id="1830138.SAMN05443507_13413"/>
<feature type="transmembrane region" description="Helical" evidence="12">
    <location>
        <begin position="163"/>
        <end position="183"/>
    </location>
</feature>
<keyword evidence="10" id="KW-0482">Metalloprotease</keyword>